<dbReference type="AlphaFoldDB" id="A0A6G1HD36"/>
<sequence length="156" mass="17512">MFRPERTRYRLQYHPDRGEYRKINRKATVPVLPSNPPSSIRTLEIPFQKTIHPSHDLDIESPIAADRCIHLARQDTKSAGAYSTQVHSSPSNSQVQTKETNLEAKTDSTRTSPWHLTHIPIPPVPFTSGASNQSTSSPPFPHPKHPPLNPTLNSKL</sequence>
<evidence type="ECO:0000313" key="2">
    <source>
        <dbReference type="EMBL" id="KAF1990962.1"/>
    </source>
</evidence>
<evidence type="ECO:0000256" key="1">
    <source>
        <dbReference type="SAM" id="MobiDB-lite"/>
    </source>
</evidence>
<gene>
    <name evidence="2" type="ORF">K402DRAFT_389170</name>
</gene>
<dbReference type="EMBL" id="ML977140">
    <property type="protein sequence ID" value="KAF1990962.1"/>
    <property type="molecule type" value="Genomic_DNA"/>
</dbReference>
<organism evidence="2 3">
    <name type="scientific">Aulographum hederae CBS 113979</name>
    <dbReference type="NCBI Taxonomy" id="1176131"/>
    <lineage>
        <taxon>Eukaryota</taxon>
        <taxon>Fungi</taxon>
        <taxon>Dikarya</taxon>
        <taxon>Ascomycota</taxon>
        <taxon>Pezizomycotina</taxon>
        <taxon>Dothideomycetes</taxon>
        <taxon>Pleosporomycetidae</taxon>
        <taxon>Aulographales</taxon>
        <taxon>Aulographaceae</taxon>
    </lineage>
</organism>
<reference evidence="2" key="1">
    <citation type="journal article" date="2020" name="Stud. Mycol.">
        <title>101 Dothideomycetes genomes: a test case for predicting lifestyles and emergence of pathogens.</title>
        <authorList>
            <person name="Haridas S."/>
            <person name="Albert R."/>
            <person name="Binder M."/>
            <person name="Bloem J."/>
            <person name="Labutti K."/>
            <person name="Salamov A."/>
            <person name="Andreopoulos B."/>
            <person name="Baker S."/>
            <person name="Barry K."/>
            <person name="Bills G."/>
            <person name="Bluhm B."/>
            <person name="Cannon C."/>
            <person name="Castanera R."/>
            <person name="Culley D."/>
            <person name="Daum C."/>
            <person name="Ezra D."/>
            <person name="Gonzalez J."/>
            <person name="Henrissat B."/>
            <person name="Kuo A."/>
            <person name="Liang C."/>
            <person name="Lipzen A."/>
            <person name="Lutzoni F."/>
            <person name="Magnuson J."/>
            <person name="Mondo S."/>
            <person name="Nolan M."/>
            <person name="Ohm R."/>
            <person name="Pangilinan J."/>
            <person name="Park H.-J."/>
            <person name="Ramirez L."/>
            <person name="Alfaro M."/>
            <person name="Sun H."/>
            <person name="Tritt A."/>
            <person name="Yoshinaga Y."/>
            <person name="Zwiers L.-H."/>
            <person name="Turgeon B."/>
            <person name="Goodwin S."/>
            <person name="Spatafora J."/>
            <person name="Crous P."/>
            <person name="Grigoriev I."/>
        </authorList>
    </citation>
    <scope>NUCLEOTIDE SEQUENCE</scope>
    <source>
        <strain evidence="2">CBS 113979</strain>
    </source>
</reference>
<proteinExistence type="predicted"/>
<dbReference type="Proteomes" id="UP000800041">
    <property type="component" value="Unassembled WGS sequence"/>
</dbReference>
<keyword evidence="3" id="KW-1185">Reference proteome</keyword>
<feature type="compositionally biased region" description="Pro residues" evidence="1">
    <location>
        <begin position="138"/>
        <end position="149"/>
    </location>
</feature>
<accession>A0A6G1HD36</accession>
<feature type="region of interest" description="Disordered" evidence="1">
    <location>
        <begin position="76"/>
        <end position="156"/>
    </location>
</feature>
<protein>
    <submittedName>
        <fullName evidence="2">Uncharacterized protein</fullName>
    </submittedName>
</protein>
<name>A0A6G1HD36_9PEZI</name>
<feature type="compositionally biased region" description="Polar residues" evidence="1">
    <location>
        <begin position="81"/>
        <end position="99"/>
    </location>
</feature>
<evidence type="ECO:0000313" key="3">
    <source>
        <dbReference type="Proteomes" id="UP000800041"/>
    </source>
</evidence>